<name>A0A7R9F977_9NEOP</name>
<evidence type="ECO:0000313" key="1">
    <source>
        <dbReference type="EMBL" id="CAD7449196.1"/>
    </source>
</evidence>
<reference evidence="1" key="1">
    <citation type="submission" date="2020-11" db="EMBL/GenBank/DDBJ databases">
        <authorList>
            <person name="Tran Van P."/>
        </authorList>
    </citation>
    <scope>NUCLEOTIDE SEQUENCE</scope>
</reference>
<accession>A0A7R9F977</accession>
<dbReference type="EMBL" id="OD571288">
    <property type="protein sequence ID" value="CAD7449196.1"/>
    <property type="molecule type" value="Genomic_DNA"/>
</dbReference>
<gene>
    <name evidence="1" type="ORF">TBIB3V08_LOCUS11475</name>
</gene>
<proteinExistence type="predicted"/>
<organism evidence="1">
    <name type="scientific">Timema bartmani</name>
    <dbReference type="NCBI Taxonomy" id="61472"/>
    <lineage>
        <taxon>Eukaryota</taxon>
        <taxon>Metazoa</taxon>
        <taxon>Ecdysozoa</taxon>
        <taxon>Arthropoda</taxon>
        <taxon>Hexapoda</taxon>
        <taxon>Insecta</taxon>
        <taxon>Pterygota</taxon>
        <taxon>Neoptera</taxon>
        <taxon>Polyneoptera</taxon>
        <taxon>Phasmatodea</taxon>
        <taxon>Timematodea</taxon>
        <taxon>Timematoidea</taxon>
        <taxon>Timematidae</taxon>
        <taxon>Timema</taxon>
    </lineage>
</organism>
<sequence length="117" mass="13125">MMLPMIFVVEWAGSESVDCRAANYQTNISVIESSIRNGKHCHVYEWVESGGTPHHRNFCSLHDLDFHLQLVSLNFGKTHVSAEESRLSDWSQQLANAPVVLSQTIEDGEIEVRISVG</sequence>
<protein>
    <submittedName>
        <fullName evidence="1">Uncharacterized protein</fullName>
    </submittedName>
</protein>
<dbReference type="AlphaFoldDB" id="A0A7R9F977"/>